<comment type="similarity">
    <text evidence="1">Belongs to the ABC transporter superfamily.</text>
</comment>
<keyword evidence="7" id="KW-1185">Reference proteome</keyword>
<feature type="domain" description="ABC transporter" evidence="5">
    <location>
        <begin position="13"/>
        <end position="265"/>
    </location>
</feature>
<evidence type="ECO:0000313" key="7">
    <source>
        <dbReference type="Proteomes" id="UP000077469"/>
    </source>
</evidence>
<dbReference type="KEGG" id="phy:AJ81_07100"/>
<dbReference type="InterPro" id="IPR013563">
    <property type="entry name" value="Oligopep_ABC_C"/>
</dbReference>
<name>A0A0X1KRW5_9THEM</name>
<dbReference type="NCBIfam" id="TIGR01727">
    <property type="entry name" value="oligo_HPY"/>
    <property type="match status" value="1"/>
</dbReference>
<proteinExistence type="inferred from homology"/>
<accession>A0A0X1KRW5</accession>
<keyword evidence="2" id="KW-0813">Transport</keyword>
<dbReference type="PATRIC" id="fig|1123384.7.peg.1426"/>
<dbReference type="InterPro" id="IPR027417">
    <property type="entry name" value="P-loop_NTPase"/>
</dbReference>
<gene>
    <name evidence="6" type="ORF">AJ81_07100</name>
</gene>
<dbReference type="SMART" id="SM00382">
    <property type="entry name" value="AAA"/>
    <property type="match status" value="1"/>
</dbReference>
<dbReference type="GO" id="GO:0055085">
    <property type="term" value="P:transmembrane transport"/>
    <property type="evidence" value="ECO:0007669"/>
    <property type="project" value="UniProtKB-ARBA"/>
</dbReference>
<organism evidence="6 7">
    <name type="scientific">Pseudothermotoga hypogea DSM 11164 = NBRC 106472</name>
    <dbReference type="NCBI Taxonomy" id="1123384"/>
    <lineage>
        <taxon>Bacteria</taxon>
        <taxon>Thermotogati</taxon>
        <taxon>Thermotogota</taxon>
        <taxon>Thermotogae</taxon>
        <taxon>Thermotogales</taxon>
        <taxon>Thermotogaceae</taxon>
        <taxon>Pseudothermotoga</taxon>
    </lineage>
</organism>
<dbReference type="FunFam" id="3.40.50.300:FF:000016">
    <property type="entry name" value="Oligopeptide ABC transporter ATP-binding component"/>
    <property type="match status" value="1"/>
</dbReference>
<dbReference type="Pfam" id="PF08352">
    <property type="entry name" value="oligo_HPY"/>
    <property type="match status" value="1"/>
</dbReference>
<dbReference type="GO" id="GO:0015833">
    <property type="term" value="P:peptide transport"/>
    <property type="evidence" value="ECO:0007669"/>
    <property type="project" value="InterPro"/>
</dbReference>
<dbReference type="Gene3D" id="3.40.50.300">
    <property type="entry name" value="P-loop containing nucleotide triphosphate hydrolases"/>
    <property type="match status" value="1"/>
</dbReference>
<dbReference type="PANTHER" id="PTHR43776">
    <property type="entry name" value="TRANSPORT ATP-BINDING PROTEIN"/>
    <property type="match status" value="1"/>
</dbReference>
<dbReference type="PANTHER" id="PTHR43776:SF7">
    <property type="entry name" value="D,D-DIPEPTIDE TRANSPORT ATP-BINDING PROTEIN DDPF-RELATED"/>
    <property type="match status" value="1"/>
</dbReference>
<evidence type="ECO:0000313" key="6">
    <source>
        <dbReference type="EMBL" id="AJC73993.1"/>
    </source>
</evidence>
<evidence type="ECO:0000256" key="2">
    <source>
        <dbReference type="ARBA" id="ARBA00022448"/>
    </source>
</evidence>
<dbReference type="STRING" id="1123384.AJ81_07100"/>
<evidence type="ECO:0000256" key="3">
    <source>
        <dbReference type="ARBA" id="ARBA00022741"/>
    </source>
</evidence>
<dbReference type="AlphaFoldDB" id="A0A0X1KRW5"/>
<keyword evidence="4" id="KW-0067">ATP-binding</keyword>
<dbReference type="GO" id="GO:0005524">
    <property type="term" value="F:ATP binding"/>
    <property type="evidence" value="ECO:0007669"/>
    <property type="project" value="UniProtKB-KW"/>
</dbReference>
<reference evidence="6 7" key="1">
    <citation type="submission" date="2014-01" db="EMBL/GenBank/DDBJ databases">
        <title>Genome sequencing of Thermotog hypogea.</title>
        <authorList>
            <person name="Zhang X."/>
            <person name="Alvare G."/>
            <person name="Fristensky B."/>
            <person name="Chen L."/>
            <person name="Suen T."/>
            <person name="Chen Q."/>
            <person name="Ma K."/>
        </authorList>
    </citation>
    <scope>NUCLEOTIDE SEQUENCE [LARGE SCALE GENOMIC DNA]</scope>
    <source>
        <strain evidence="6 7">DSM 11164</strain>
    </source>
</reference>
<dbReference type="PROSITE" id="PS00211">
    <property type="entry name" value="ABC_TRANSPORTER_1"/>
    <property type="match status" value="1"/>
</dbReference>
<dbReference type="InterPro" id="IPR003593">
    <property type="entry name" value="AAA+_ATPase"/>
</dbReference>
<dbReference type="Pfam" id="PF00005">
    <property type="entry name" value="ABC_tran"/>
    <property type="match status" value="1"/>
</dbReference>
<evidence type="ECO:0000256" key="1">
    <source>
        <dbReference type="ARBA" id="ARBA00005417"/>
    </source>
</evidence>
<dbReference type="InterPro" id="IPR017871">
    <property type="entry name" value="ABC_transporter-like_CS"/>
</dbReference>
<dbReference type="InterPro" id="IPR003439">
    <property type="entry name" value="ABC_transporter-like_ATP-bd"/>
</dbReference>
<dbReference type="GO" id="GO:0016887">
    <property type="term" value="F:ATP hydrolysis activity"/>
    <property type="evidence" value="ECO:0007669"/>
    <property type="project" value="InterPro"/>
</dbReference>
<dbReference type="EMBL" id="CP007141">
    <property type="protein sequence ID" value="AJC73993.1"/>
    <property type="molecule type" value="Genomic_DNA"/>
</dbReference>
<dbReference type="PROSITE" id="PS50893">
    <property type="entry name" value="ABC_TRANSPORTER_2"/>
    <property type="match status" value="1"/>
</dbReference>
<sequence length="332" mass="38084">MLAVPRRWCSMIISLRKVKKYFPIRAGVFLQVIGWVRALEELDLDIKENETVGVVGESGCGKTTLGRIVARILQPTSGRIEFQGLDVTKKAPKDIERLFRRTVQMVFQDPFNSLDPRMTIVDVVKEPLEAHRIFTSKKEMEDYVTDLLVRVGLHREHLSRYPHEFSGGQRQRIAIARAIALKPKLIVCDEPTSALDVSVQSQIVNLLQELREEYRMSYLFISHNLDLVYHMSDRLIVMYLGNVVEEGEAVEVFENPLHPYTRALMSAVPSWDPRQRKLSQVKLHGEPPSPVNPPSGCVFSTRCPYRLEKCEKEKPQLQGEQKHRVACFLHEG</sequence>
<evidence type="ECO:0000259" key="5">
    <source>
        <dbReference type="PROSITE" id="PS50893"/>
    </source>
</evidence>
<protein>
    <submittedName>
        <fullName evidence="6">Peptide ABC transporter substrate-binding protein</fullName>
    </submittedName>
</protein>
<dbReference type="Proteomes" id="UP000077469">
    <property type="component" value="Chromosome"/>
</dbReference>
<keyword evidence="3" id="KW-0547">Nucleotide-binding</keyword>
<dbReference type="CDD" id="cd03257">
    <property type="entry name" value="ABC_NikE_OppD_transporters"/>
    <property type="match status" value="1"/>
</dbReference>
<dbReference type="PaxDb" id="1123384-AJ81_07100"/>
<dbReference type="SUPFAM" id="SSF52540">
    <property type="entry name" value="P-loop containing nucleoside triphosphate hydrolases"/>
    <property type="match status" value="1"/>
</dbReference>
<evidence type="ECO:0000256" key="4">
    <source>
        <dbReference type="ARBA" id="ARBA00022840"/>
    </source>
</evidence>
<dbReference type="InterPro" id="IPR050319">
    <property type="entry name" value="ABC_transp_ATP-bind"/>
</dbReference>